<dbReference type="AlphaFoldDB" id="A0A6B2KXD5"/>
<feature type="domain" description="3-beta hydroxysteroid dehydrogenase/isomerase" evidence="2">
    <location>
        <begin position="597"/>
        <end position="833"/>
    </location>
</feature>
<evidence type="ECO:0000313" key="3">
    <source>
        <dbReference type="EMBL" id="NDV29386.1"/>
    </source>
</evidence>
<sequence>MSKSVSSAIAKARAANATKNTPPAQGKPEAEAPAGPVQGQDKADGKEKRLSFVQEKMSTLVRATDDIGVGPVKNPTDKKPVENQKLKEMEDEIALMRQYKEELENKHNKTVITFEEEITIQKTKQEEMQEALANLRKMKDELELQHLAYQKRLEQRVQEEIKQKQEVEAELDRTRSRLVAELDTIQATKQNLQHQIDELKLESQKKAHIESELEDLLKIKEKLDSEVMGLKEEAGRKAVIEGELERMRKVKESLDLEMEKMQEERRKKKELEEEFEKVKNNRVLLEQEIGQLRSEKARREEIERELDNIKKSKLDLENEINNLKGESEKRKELEKSLDLLQQSRDSYQLEMDKMITNTASAGAERELKLEQLLNTAKVDSHNLQTEIEKLRKESENKRKIEEELETVKIESQKLLNEVESLHKEAEKQKVIKEELQRVQSQKEKLTLEMAVLKSEHERRLKLEAELEELKEIKDRFATEISQLKNQQQNILQKSEQEEKKAQEVVEKVTQKAKEENEVLSLTVKKQQEKIEKLKEKNRKLSTHNKVPPLLKMTLNKKEKEEFYLRVIPSNFKSAFVTGADTHPAALELIKTLRGNDLDVVAFVKPTSPVSILHSLGVVTARGSLDNIHDMAASMQGCEVIFHCAIQSVGTGYQDFAINVSGTTNVLAAGKMAKCRRIVLLSTAEVALGNAPVDNNIAIDENLKIQMERCEGMFGKSMVLAEQTLLKGKIESYTDDVLDEGDYNMEVVIIRPPWIWSKSDYRVTKIIEAIRANKFTWVNGGTYLYSSCYVSNVVEALILAGDNGEDGEIYYVSDTYPMPFKEFVTRISATQNIDCSHIPTVSNWYGSAVSWFQRTTGASQYAEISLNPNLTTSLVVSDKKARSKLGYNSLVSFDRALDLIREEFIVDLKTPRSELVHKKH</sequence>
<dbReference type="SUPFAM" id="SSF51735">
    <property type="entry name" value="NAD(P)-binding Rossmann-fold domains"/>
    <property type="match status" value="1"/>
</dbReference>
<dbReference type="Pfam" id="PF01073">
    <property type="entry name" value="3Beta_HSD"/>
    <property type="match status" value="1"/>
</dbReference>
<dbReference type="GO" id="GO:0005737">
    <property type="term" value="C:cytoplasm"/>
    <property type="evidence" value="ECO:0007669"/>
    <property type="project" value="TreeGrafter"/>
</dbReference>
<feature type="region of interest" description="Disordered" evidence="1">
    <location>
        <begin position="64"/>
        <end position="87"/>
    </location>
</feature>
<proteinExistence type="predicted"/>
<dbReference type="PANTHER" id="PTHR48079">
    <property type="entry name" value="PROTEIN YEEZ"/>
    <property type="match status" value="1"/>
</dbReference>
<feature type="region of interest" description="Disordered" evidence="1">
    <location>
        <begin position="1"/>
        <end position="51"/>
    </location>
</feature>
<dbReference type="InterPro" id="IPR002225">
    <property type="entry name" value="3Beta_OHSteriod_DH/Estase"/>
</dbReference>
<accession>A0A6B2KXD5</accession>
<feature type="compositionally biased region" description="Basic and acidic residues" evidence="1">
    <location>
        <begin position="75"/>
        <end position="87"/>
    </location>
</feature>
<dbReference type="Gene3D" id="3.40.50.720">
    <property type="entry name" value="NAD(P)-binding Rossmann-like Domain"/>
    <property type="match status" value="1"/>
</dbReference>
<dbReference type="GO" id="GO:0006694">
    <property type="term" value="P:steroid biosynthetic process"/>
    <property type="evidence" value="ECO:0007669"/>
    <property type="project" value="InterPro"/>
</dbReference>
<organism evidence="3">
    <name type="scientific">Arcella intermedia</name>
    <dbReference type="NCBI Taxonomy" id="1963864"/>
    <lineage>
        <taxon>Eukaryota</taxon>
        <taxon>Amoebozoa</taxon>
        <taxon>Tubulinea</taxon>
        <taxon>Elardia</taxon>
        <taxon>Arcellinida</taxon>
        <taxon>Sphaerothecina</taxon>
        <taxon>Arcellidae</taxon>
        <taxon>Arcella</taxon>
    </lineage>
</organism>
<dbReference type="GO" id="GO:0016616">
    <property type="term" value="F:oxidoreductase activity, acting on the CH-OH group of donors, NAD or NADP as acceptor"/>
    <property type="evidence" value="ECO:0007669"/>
    <property type="project" value="InterPro"/>
</dbReference>
<reference evidence="3" key="1">
    <citation type="journal article" date="2020" name="J. Eukaryot. Microbiol.">
        <title>De novo Sequencing, Assembly and Annotation of the Transcriptome for the Free-Living Testate Amoeba Arcella intermedia.</title>
        <authorList>
            <person name="Ribeiro G.M."/>
            <person name="Porfirio-Sousa A.L."/>
            <person name="Maurer-Alcala X.X."/>
            <person name="Katz L.A."/>
            <person name="Lahr D.J.G."/>
        </authorList>
    </citation>
    <scope>NUCLEOTIDE SEQUENCE</scope>
</reference>
<feature type="compositionally biased region" description="Low complexity" evidence="1">
    <location>
        <begin position="8"/>
        <end position="24"/>
    </location>
</feature>
<dbReference type="InterPro" id="IPR036291">
    <property type="entry name" value="NAD(P)-bd_dom_sf"/>
</dbReference>
<name>A0A6B2KXD5_9EUKA</name>
<feature type="compositionally biased region" description="Basic and acidic residues" evidence="1">
    <location>
        <begin position="41"/>
        <end position="50"/>
    </location>
</feature>
<protein>
    <recommendedName>
        <fullName evidence="2">3-beta hydroxysteroid dehydrogenase/isomerase domain-containing protein</fullName>
    </recommendedName>
</protein>
<evidence type="ECO:0000256" key="1">
    <source>
        <dbReference type="SAM" id="MobiDB-lite"/>
    </source>
</evidence>
<dbReference type="PANTHER" id="PTHR48079:SF6">
    <property type="entry name" value="NAD(P)-BINDING DOMAIN-CONTAINING PROTEIN-RELATED"/>
    <property type="match status" value="1"/>
</dbReference>
<dbReference type="EMBL" id="GIBP01000417">
    <property type="protein sequence ID" value="NDV29386.1"/>
    <property type="molecule type" value="Transcribed_RNA"/>
</dbReference>
<dbReference type="GO" id="GO:0004029">
    <property type="term" value="F:aldehyde dehydrogenase (NAD+) activity"/>
    <property type="evidence" value="ECO:0007669"/>
    <property type="project" value="TreeGrafter"/>
</dbReference>
<dbReference type="InterPro" id="IPR051783">
    <property type="entry name" value="NAD(P)-dependent_oxidoreduct"/>
</dbReference>
<evidence type="ECO:0000259" key="2">
    <source>
        <dbReference type="Pfam" id="PF01073"/>
    </source>
</evidence>